<evidence type="ECO:0000313" key="11">
    <source>
        <dbReference type="Proteomes" id="UP000179807"/>
    </source>
</evidence>
<proteinExistence type="inferred from homology"/>
<feature type="signal peptide" evidence="8">
    <location>
        <begin position="1"/>
        <end position="20"/>
    </location>
</feature>
<comment type="caution">
    <text evidence="6">Lacks conserved residue(s) required for the propagation of feature annotation.</text>
</comment>
<dbReference type="VEuPathDB" id="TrichDB:TRFO_10354"/>
<evidence type="ECO:0000313" key="10">
    <source>
        <dbReference type="EMBL" id="OHS95712.1"/>
    </source>
</evidence>
<dbReference type="EMBL" id="MLAK01001226">
    <property type="protein sequence ID" value="OHS95712.1"/>
    <property type="molecule type" value="Genomic_DNA"/>
</dbReference>
<evidence type="ECO:0000256" key="6">
    <source>
        <dbReference type="PROSITE-ProRule" id="PRU00076"/>
    </source>
</evidence>
<evidence type="ECO:0000256" key="7">
    <source>
        <dbReference type="SAM" id="Phobius"/>
    </source>
</evidence>
<evidence type="ECO:0000256" key="1">
    <source>
        <dbReference type="ARBA" id="ARBA00011079"/>
    </source>
</evidence>
<dbReference type="GeneID" id="94830112"/>
<dbReference type="PANTHER" id="PTHR11010:SF117">
    <property type="entry name" value="SERINE PROTEASE 16"/>
    <property type="match status" value="1"/>
</dbReference>
<accession>A0A1J4J991</accession>
<evidence type="ECO:0000256" key="3">
    <source>
        <dbReference type="ARBA" id="ARBA00022729"/>
    </source>
</evidence>
<keyword evidence="3 8" id="KW-0732">Signal</keyword>
<evidence type="ECO:0000259" key="9">
    <source>
        <dbReference type="PROSITE" id="PS50026"/>
    </source>
</evidence>
<dbReference type="PROSITE" id="PS00022">
    <property type="entry name" value="EGF_1"/>
    <property type="match status" value="1"/>
</dbReference>
<comment type="similarity">
    <text evidence="1">Belongs to the peptidase S28 family.</text>
</comment>
<dbReference type="Gene3D" id="3.40.50.1820">
    <property type="entry name" value="alpha/beta hydrolase"/>
    <property type="match status" value="2"/>
</dbReference>
<protein>
    <recommendedName>
        <fullName evidence="9">EGF-like domain-containing protein</fullName>
    </recommendedName>
</protein>
<dbReference type="Pfam" id="PF05577">
    <property type="entry name" value="Peptidase_S28"/>
    <property type="match status" value="3"/>
</dbReference>
<keyword evidence="6" id="KW-1015">Disulfide bond</keyword>
<dbReference type="OrthoDB" id="1735038at2759"/>
<dbReference type="Proteomes" id="UP000179807">
    <property type="component" value="Unassembled WGS sequence"/>
</dbReference>
<dbReference type="PANTHER" id="PTHR11010">
    <property type="entry name" value="PROTEASE S28 PRO-X CARBOXYPEPTIDASE-RELATED"/>
    <property type="match status" value="1"/>
</dbReference>
<dbReference type="InterPro" id="IPR008758">
    <property type="entry name" value="Peptidase_S28"/>
</dbReference>
<evidence type="ECO:0000256" key="5">
    <source>
        <dbReference type="ARBA" id="ARBA00023180"/>
    </source>
</evidence>
<feature type="domain" description="EGF-like" evidence="9">
    <location>
        <begin position="467"/>
        <end position="498"/>
    </location>
</feature>
<evidence type="ECO:0000256" key="8">
    <source>
        <dbReference type="SAM" id="SignalP"/>
    </source>
</evidence>
<reference evidence="10" key="1">
    <citation type="submission" date="2016-10" db="EMBL/GenBank/DDBJ databases">
        <authorList>
            <person name="Benchimol M."/>
            <person name="Almeida L.G."/>
            <person name="Vasconcelos A.T."/>
            <person name="Perreira-Neves A."/>
            <person name="Rosa I.A."/>
            <person name="Tasca T."/>
            <person name="Bogo M.R."/>
            <person name="de Souza W."/>
        </authorList>
    </citation>
    <scope>NUCLEOTIDE SEQUENCE [LARGE SCALE GENOMIC DNA]</scope>
    <source>
        <strain evidence="10">K</strain>
    </source>
</reference>
<feature type="disulfide bond" evidence="6">
    <location>
        <begin position="488"/>
        <end position="497"/>
    </location>
</feature>
<dbReference type="RefSeq" id="XP_068348849.1">
    <property type="nucleotide sequence ID" value="XM_068495408.1"/>
</dbReference>
<dbReference type="SUPFAM" id="SSF53474">
    <property type="entry name" value="alpha/beta-Hydrolases"/>
    <property type="match status" value="1"/>
</dbReference>
<keyword evidence="5" id="KW-0325">Glycoprotein</keyword>
<keyword evidence="11" id="KW-1185">Reference proteome</keyword>
<dbReference type="PROSITE" id="PS50026">
    <property type="entry name" value="EGF_3"/>
    <property type="match status" value="1"/>
</dbReference>
<keyword evidence="2" id="KW-0645">Protease</keyword>
<dbReference type="InterPro" id="IPR029058">
    <property type="entry name" value="AB_hydrolase_fold"/>
</dbReference>
<comment type="caution">
    <text evidence="10">The sequence shown here is derived from an EMBL/GenBank/DDBJ whole genome shotgun (WGS) entry which is preliminary data.</text>
</comment>
<dbReference type="InterPro" id="IPR000742">
    <property type="entry name" value="EGF"/>
</dbReference>
<gene>
    <name evidence="10" type="ORF">TRFO_10354</name>
</gene>
<name>A0A1J4J991_9EUKA</name>
<feature type="disulfide bond" evidence="6">
    <location>
        <begin position="471"/>
        <end position="481"/>
    </location>
</feature>
<evidence type="ECO:0000256" key="4">
    <source>
        <dbReference type="ARBA" id="ARBA00022801"/>
    </source>
</evidence>
<dbReference type="AlphaFoldDB" id="A0A1J4J991"/>
<feature type="transmembrane region" description="Helical" evidence="7">
    <location>
        <begin position="509"/>
        <end position="532"/>
    </location>
</feature>
<evidence type="ECO:0000256" key="2">
    <source>
        <dbReference type="ARBA" id="ARBA00022670"/>
    </source>
</evidence>
<keyword evidence="7" id="KW-0812">Transmembrane</keyword>
<keyword evidence="4" id="KW-0378">Hydrolase</keyword>
<keyword evidence="6" id="KW-0245">EGF-like domain</keyword>
<feature type="chain" id="PRO_5013357589" description="EGF-like domain-containing protein" evidence="8">
    <location>
        <begin position="21"/>
        <end position="545"/>
    </location>
</feature>
<organism evidence="10 11">
    <name type="scientific">Tritrichomonas foetus</name>
    <dbReference type="NCBI Taxonomy" id="1144522"/>
    <lineage>
        <taxon>Eukaryota</taxon>
        <taxon>Metamonada</taxon>
        <taxon>Parabasalia</taxon>
        <taxon>Tritrichomonadida</taxon>
        <taxon>Tritrichomonadidae</taxon>
        <taxon>Tritrichomonas</taxon>
    </lineage>
</organism>
<dbReference type="GO" id="GO:0008239">
    <property type="term" value="F:dipeptidyl-peptidase activity"/>
    <property type="evidence" value="ECO:0007669"/>
    <property type="project" value="TreeGrafter"/>
</dbReference>
<sequence>MISFLFNVLTTSLLPPYHFAQILDHNDVYCTQYFNQTYYSDNSNPPLNHETLIIIVGGANKFDSTILELPHIQQLRENTKALLFGLEHRYFGTSLPNISINSSSNCKYNNNYNDNYNSNYYNNFDHNYDDNSNNNNSNNNELNLEIENYTFLTVDQALSDLANFIKYLQQIHCSSQKCKVILAGSEYAGSLSVWFKIKFPHFVDAVWASSAPLNAQVDFTGASVAAGGRVFNYDHNCYNSLREFLYKFDKLRPGDFFHIFGFPDDLNDTSSFSIISDFIEYISLNETLQPMLQKLCMNVEMENFARVFNETFSLLNLNSLSIDPFRVENDRRAMAYLNCHELNWMKISSPNIGPSFKLGSNNISNQYHREVCNYLFDYMPPTPADYRKLDLFNLKFGGRKPGVKFTVFSTALYDPWEYLEIVSTFNSSELFIQSYGNHSIGADLISNFDSPELTLARNNVILKLTEWVNGCNNNCGNHGYCYFGKCQCKKDYTGDQCETRVMKYDNYKLLSITSTLLPTLMFLLIGGVLWFVNIKLIDQTVAPRH</sequence>
<dbReference type="GO" id="GO:0006508">
    <property type="term" value="P:proteolysis"/>
    <property type="evidence" value="ECO:0007669"/>
    <property type="project" value="UniProtKB-KW"/>
</dbReference>
<keyword evidence="7" id="KW-0472">Membrane</keyword>
<dbReference type="GO" id="GO:0070008">
    <property type="term" value="F:serine-type exopeptidase activity"/>
    <property type="evidence" value="ECO:0007669"/>
    <property type="project" value="InterPro"/>
</dbReference>
<keyword evidence="7" id="KW-1133">Transmembrane helix</keyword>